<dbReference type="GO" id="GO:0046872">
    <property type="term" value="F:metal ion binding"/>
    <property type="evidence" value="ECO:0007669"/>
    <property type="project" value="UniProtKB-KW"/>
</dbReference>
<dbReference type="Pfam" id="PF01850">
    <property type="entry name" value="PIN"/>
    <property type="match status" value="1"/>
</dbReference>
<keyword evidence="3" id="KW-0378">Hydrolase</keyword>
<dbReference type="EMBL" id="JACCCC010000001">
    <property type="protein sequence ID" value="NYE46347.1"/>
    <property type="molecule type" value="Genomic_DNA"/>
</dbReference>
<keyword evidence="4" id="KW-0460">Magnesium</keyword>
<keyword evidence="2" id="KW-0479">Metal-binding</keyword>
<name>A0A852TST4_9ACTN</name>
<proteinExistence type="predicted"/>
<evidence type="ECO:0000259" key="5">
    <source>
        <dbReference type="Pfam" id="PF01850"/>
    </source>
</evidence>
<evidence type="ECO:0000256" key="4">
    <source>
        <dbReference type="ARBA" id="ARBA00022842"/>
    </source>
</evidence>
<comment type="caution">
    <text evidence="6">The sequence shown here is derived from an EMBL/GenBank/DDBJ whole genome shotgun (WGS) entry which is preliminary data.</text>
</comment>
<dbReference type="AlphaFoldDB" id="A0A852TST4"/>
<evidence type="ECO:0000256" key="2">
    <source>
        <dbReference type="ARBA" id="ARBA00022723"/>
    </source>
</evidence>
<evidence type="ECO:0000256" key="3">
    <source>
        <dbReference type="ARBA" id="ARBA00022801"/>
    </source>
</evidence>
<dbReference type="Gene3D" id="3.40.50.1010">
    <property type="entry name" value="5'-nuclease"/>
    <property type="match status" value="1"/>
</dbReference>
<feature type="domain" description="PIN" evidence="5">
    <location>
        <begin position="44"/>
        <end position="119"/>
    </location>
</feature>
<accession>A0A852TST4</accession>
<dbReference type="InterPro" id="IPR002716">
    <property type="entry name" value="PIN_dom"/>
</dbReference>
<gene>
    <name evidence="6" type="ORF">HDA32_001467</name>
</gene>
<dbReference type="InterPro" id="IPR029060">
    <property type="entry name" value="PIN-like_dom_sf"/>
</dbReference>
<dbReference type="GO" id="GO:0004518">
    <property type="term" value="F:nuclease activity"/>
    <property type="evidence" value="ECO:0007669"/>
    <property type="project" value="UniProtKB-KW"/>
</dbReference>
<organism evidence="6 7">
    <name type="scientific">Spinactinospora alkalitolerans</name>
    <dbReference type="NCBI Taxonomy" id="687207"/>
    <lineage>
        <taxon>Bacteria</taxon>
        <taxon>Bacillati</taxon>
        <taxon>Actinomycetota</taxon>
        <taxon>Actinomycetes</taxon>
        <taxon>Streptosporangiales</taxon>
        <taxon>Nocardiopsidaceae</taxon>
        <taxon>Spinactinospora</taxon>
    </lineage>
</organism>
<dbReference type="RefSeq" id="WP_179642465.1">
    <property type="nucleotide sequence ID" value="NZ_BAAAYY010000022.1"/>
</dbReference>
<sequence>MIQVVGRRPVLYDAGALLAAERGDPEMLSLHRGFCMELMPRIIPASVLTQVWRDGACQARLARFLKSCKIHATPEDTAREAGLLLGRSGTKDVVDATVVATARSLGATMIVTSDEGDIKRLWEVADSRVHVTIRHV</sequence>
<dbReference type="Proteomes" id="UP000589036">
    <property type="component" value="Unassembled WGS sequence"/>
</dbReference>
<evidence type="ECO:0000313" key="6">
    <source>
        <dbReference type="EMBL" id="NYE46347.1"/>
    </source>
</evidence>
<keyword evidence="1" id="KW-0540">Nuclease</keyword>
<dbReference type="SUPFAM" id="SSF88723">
    <property type="entry name" value="PIN domain-like"/>
    <property type="match status" value="1"/>
</dbReference>
<evidence type="ECO:0000256" key="1">
    <source>
        <dbReference type="ARBA" id="ARBA00022722"/>
    </source>
</evidence>
<reference evidence="6 7" key="1">
    <citation type="submission" date="2020-07" db="EMBL/GenBank/DDBJ databases">
        <title>Sequencing the genomes of 1000 actinobacteria strains.</title>
        <authorList>
            <person name="Klenk H.-P."/>
        </authorList>
    </citation>
    <scope>NUCLEOTIDE SEQUENCE [LARGE SCALE GENOMIC DNA]</scope>
    <source>
        <strain evidence="6 7">CXB654</strain>
    </source>
</reference>
<protein>
    <recommendedName>
        <fullName evidence="5">PIN domain-containing protein</fullName>
    </recommendedName>
</protein>
<dbReference type="GO" id="GO:0016787">
    <property type="term" value="F:hydrolase activity"/>
    <property type="evidence" value="ECO:0007669"/>
    <property type="project" value="UniProtKB-KW"/>
</dbReference>
<keyword evidence="7" id="KW-1185">Reference proteome</keyword>
<evidence type="ECO:0000313" key="7">
    <source>
        <dbReference type="Proteomes" id="UP000589036"/>
    </source>
</evidence>